<dbReference type="PROSITE" id="PS50109">
    <property type="entry name" value="HIS_KIN"/>
    <property type="match status" value="1"/>
</dbReference>
<keyword evidence="8 16" id="KW-0418">Kinase</keyword>
<dbReference type="EMBL" id="JBHRVQ010000001">
    <property type="protein sequence ID" value="MFC3387614.1"/>
    <property type="molecule type" value="Genomic_DNA"/>
</dbReference>
<keyword evidence="11" id="KW-0902">Two-component regulatory system</keyword>
<keyword evidence="5" id="KW-0808">Transferase</keyword>
<dbReference type="Proteomes" id="UP001595637">
    <property type="component" value="Unassembled WGS sequence"/>
</dbReference>
<feature type="domain" description="Histidine kinase" evidence="15">
    <location>
        <begin position="118"/>
        <end position="322"/>
    </location>
</feature>
<dbReference type="InterPro" id="IPR036890">
    <property type="entry name" value="HATPase_C_sf"/>
</dbReference>
<evidence type="ECO:0000256" key="6">
    <source>
        <dbReference type="ARBA" id="ARBA00022692"/>
    </source>
</evidence>
<keyword evidence="6 14" id="KW-0812">Transmembrane</keyword>
<evidence type="ECO:0000256" key="1">
    <source>
        <dbReference type="ARBA" id="ARBA00000085"/>
    </source>
</evidence>
<dbReference type="EC" id="2.7.13.3" evidence="3"/>
<dbReference type="Pfam" id="PF02518">
    <property type="entry name" value="HATPase_c"/>
    <property type="match status" value="1"/>
</dbReference>
<dbReference type="PANTHER" id="PTHR45453">
    <property type="entry name" value="PHOSPHATE REGULON SENSOR PROTEIN PHOR"/>
    <property type="match status" value="1"/>
</dbReference>
<dbReference type="PANTHER" id="PTHR45453:SF2">
    <property type="entry name" value="HISTIDINE KINASE"/>
    <property type="match status" value="1"/>
</dbReference>
<dbReference type="SUPFAM" id="SSF55874">
    <property type="entry name" value="ATPase domain of HSP90 chaperone/DNA topoisomerase II/histidine kinase"/>
    <property type="match status" value="1"/>
</dbReference>
<dbReference type="InterPro" id="IPR004358">
    <property type="entry name" value="Sig_transdc_His_kin-like_C"/>
</dbReference>
<sequence>MYFTNHLRWWLLFILINCVTLGIGLLDIAVNNLSIVYIVIINTVIFLLFAIYHYFKDRNYVKELMKMEDVEDIEGLPVPRLVFNRALHERLMEVKKSHNTRMDAESVKTKENIDETTRWIHDMKMPMTMLKLLLDDTQGTERVKLLNEWQRLDGMLNEMLYMKRLPNIQNDLYFETVELGPIISRSINKLRPLCMEKDIGFDVEITEATVETDVKWLAFIIDQIISNSVKYTVNDEIRVESRIADDAMLLTVKDHGRGIRPEDLPRIFEAGFTSTSNHDDIQSTGMGLYLAHQAAEAMNITINATSEYGKGTEMALTFAKQNRYHKLKAM</sequence>
<keyword evidence="4" id="KW-1003">Cell membrane</keyword>
<dbReference type="SMART" id="SM00387">
    <property type="entry name" value="HATPase_c"/>
    <property type="match status" value="1"/>
</dbReference>
<accession>A0ABV7N201</accession>
<evidence type="ECO:0000256" key="5">
    <source>
        <dbReference type="ARBA" id="ARBA00022679"/>
    </source>
</evidence>
<dbReference type="InterPro" id="IPR003594">
    <property type="entry name" value="HATPase_dom"/>
</dbReference>
<evidence type="ECO:0000256" key="14">
    <source>
        <dbReference type="SAM" id="Phobius"/>
    </source>
</evidence>
<dbReference type="Gene3D" id="3.30.565.10">
    <property type="entry name" value="Histidine kinase-like ATPase, C-terminal domain"/>
    <property type="match status" value="1"/>
</dbReference>
<comment type="catalytic activity">
    <reaction evidence="1">
        <text>ATP + protein L-histidine = ADP + protein N-phospho-L-histidine.</text>
        <dbReference type="EC" id="2.7.13.3"/>
    </reaction>
</comment>
<evidence type="ECO:0000256" key="4">
    <source>
        <dbReference type="ARBA" id="ARBA00022475"/>
    </source>
</evidence>
<dbReference type="InterPro" id="IPR050351">
    <property type="entry name" value="BphY/WalK/GraS-like"/>
</dbReference>
<evidence type="ECO:0000256" key="3">
    <source>
        <dbReference type="ARBA" id="ARBA00012438"/>
    </source>
</evidence>
<evidence type="ECO:0000256" key="8">
    <source>
        <dbReference type="ARBA" id="ARBA00022777"/>
    </source>
</evidence>
<keyword evidence="12 14" id="KW-0472">Membrane</keyword>
<evidence type="ECO:0000256" key="7">
    <source>
        <dbReference type="ARBA" id="ARBA00022741"/>
    </source>
</evidence>
<protein>
    <recommendedName>
        <fullName evidence="3">histidine kinase</fullName>
        <ecNumber evidence="3">2.7.13.3</ecNumber>
    </recommendedName>
    <alternativeName>
        <fullName evidence="13">Glycopeptide resistance-associated protein S</fullName>
    </alternativeName>
</protein>
<evidence type="ECO:0000256" key="13">
    <source>
        <dbReference type="ARBA" id="ARBA00042987"/>
    </source>
</evidence>
<evidence type="ECO:0000256" key="11">
    <source>
        <dbReference type="ARBA" id="ARBA00023012"/>
    </source>
</evidence>
<gene>
    <name evidence="16" type="ORF">ACFOEO_03240</name>
</gene>
<evidence type="ECO:0000256" key="10">
    <source>
        <dbReference type="ARBA" id="ARBA00022989"/>
    </source>
</evidence>
<keyword evidence="17" id="KW-1185">Reference proteome</keyword>
<keyword evidence="7" id="KW-0547">Nucleotide-binding</keyword>
<evidence type="ECO:0000256" key="12">
    <source>
        <dbReference type="ARBA" id="ARBA00023136"/>
    </source>
</evidence>
<keyword evidence="9" id="KW-0067">ATP-binding</keyword>
<dbReference type="GO" id="GO:0016301">
    <property type="term" value="F:kinase activity"/>
    <property type="evidence" value="ECO:0007669"/>
    <property type="project" value="UniProtKB-KW"/>
</dbReference>
<reference evidence="17" key="1">
    <citation type="journal article" date="2019" name="Int. J. Syst. Evol. Microbiol.">
        <title>The Global Catalogue of Microorganisms (GCM) 10K type strain sequencing project: providing services to taxonomists for standard genome sequencing and annotation.</title>
        <authorList>
            <consortium name="The Broad Institute Genomics Platform"/>
            <consortium name="The Broad Institute Genome Sequencing Center for Infectious Disease"/>
            <person name="Wu L."/>
            <person name="Ma J."/>
        </authorList>
    </citation>
    <scope>NUCLEOTIDE SEQUENCE [LARGE SCALE GENOMIC DNA]</scope>
    <source>
        <strain evidence="17">CCM 7756</strain>
    </source>
</reference>
<evidence type="ECO:0000259" key="15">
    <source>
        <dbReference type="PROSITE" id="PS50109"/>
    </source>
</evidence>
<evidence type="ECO:0000256" key="9">
    <source>
        <dbReference type="ARBA" id="ARBA00022840"/>
    </source>
</evidence>
<dbReference type="InterPro" id="IPR005467">
    <property type="entry name" value="His_kinase_dom"/>
</dbReference>
<evidence type="ECO:0000256" key="2">
    <source>
        <dbReference type="ARBA" id="ARBA00004651"/>
    </source>
</evidence>
<proteinExistence type="predicted"/>
<name>A0ABV7N201_9STAP</name>
<dbReference type="PRINTS" id="PR00344">
    <property type="entry name" value="BCTRLSENSOR"/>
</dbReference>
<evidence type="ECO:0000313" key="16">
    <source>
        <dbReference type="EMBL" id="MFC3387614.1"/>
    </source>
</evidence>
<keyword evidence="10 14" id="KW-1133">Transmembrane helix</keyword>
<evidence type="ECO:0000313" key="17">
    <source>
        <dbReference type="Proteomes" id="UP001595637"/>
    </source>
</evidence>
<dbReference type="RefSeq" id="WP_380651780.1">
    <property type="nucleotide sequence ID" value="NZ_JBHRVQ010000001.1"/>
</dbReference>
<comment type="subcellular location">
    <subcellularLocation>
        <location evidence="2">Cell membrane</location>
        <topology evidence="2">Multi-pass membrane protein</topology>
    </subcellularLocation>
</comment>
<feature type="transmembrane region" description="Helical" evidence="14">
    <location>
        <begin position="7"/>
        <end position="29"/>
    </location>
</feature>
<feature type="transmembrane region" description="Helical" evidence="14">
    <location>
        <begin position="35"/>
        <end position="55"/>
    </location>
</feature>
<comment type="caution">
    <text evidence="16">The sequence shown here is derived from an EMBL/GenBank/DDBJ whole genome shotgun (WGS) entry which is preliminary data.</text>
</comment>
<organism evidence="16 17">
    <name type="scientific">Salinicoccus sesuvii</name>
    <dbReference type="NCBI Taxonomy" id="868281"/>
    <lineage>
        <taxon>Bacteria</taxon>
        <taxon>Bacillati</taxon>
        <taxon>Bacillota</taxon>
        <taxon>Bacilli</taxon>
        <taxon>Bacillales</taxon>
        <taxon>Staphylococcaceae</taxon>
        <taxon>Salinicoccus</taxon>
    </lineage>
</organism>